<sequence length="459" mass="49881">MAMPAFVLPLLRRAQLSRKHRAMQIFHSQRATITRTPKNVVAFRRKTRHSSPLPTAEFSPANPLPSVTLLARLLRMAAPPLREAYDCVVIGGGNSAHLLTAAFSQAGLSSLHLLRETTQPPAAWLHPRLLNVGNDEQPRRTALAGVQVLDTSGRLLASLTASAAGAAGEQSAANLPSCQHERASLGTTTVFQLPSSCDVSASECDKLELCGTRWRHSIQTRAVINLVPAHSEQAWTAIGGLYRGVTFLPGEERQGLLFATYRGCEVFWLMPGQNGLTSLGWLRPSPVGTNIDSLAGSMEEALVACPALTQRLIAAQLVGNWHQTHEEPAIGGTPNHWLTLAASESWIDPVFSGGHWLLESFLPQIVSLVSSVCISVRDQRSATQQLQFEWLQAARLLRARTNCWYHPTDATADLVTREIFAQLLASDSHHGPTTGLLPASSFSWEARGILAPRRALLSL</sequence>
<evidence type="ECO:0000313" key="2">
    <source>
        <dbReference type="Proteomes" id="UP000315017"/>
    </source>
</evidence>
<organism evidence="1 2">
    <name type="scientific">Anatilimnocola aggregata</name>
    <dbReference type="NCBI Taxonomy" id="2528021"/>
    <lineage>
        <taxon>Bacteria</taxon>
        <taxon>Pseudomonadati</taxon>
        <taxon>Planctomycetota</taxon>
        <taxon>Planctomycetia</taxon>
        <taxon>Pirellulales</taxon>
        <taxon>Pirellulaceae</taxon>
        <taxon>Anatilimnocola</taxon>
    </lineage>
</organism>
<dbReference type="EMBL" id="CP036274">
    <property type="protein sequence ID" value="QDU31329.1"/>
    <property type="molecule type" value="Genomic_DNA"/>
</dbReference>
<protein>
    <submittedName>
        <fullName evidence="1">Uncharacterized protein</fullName>
    </submittedName>
</protein>
<evidence type="ECO:0000313" key="1">
    <source>
        <dbReference type="EMBL" id="QDU31329.1"/>
    </source>
</evidence>
<dbReference type="AlphaFoldDB" id="A0A517YM76"/>
<keyword evidence="2" id="KW-1185">Reference proteome</keyword>
<dbReference type="KEGG" id="aagg:ETAA8_64820"/>
<reference evidence="1 2" key="1">
    <citation type="submission" date="2019-02" db="EMBL/GenBank/DDBJ databases">
        <title>Deep-cultivation of Planctomycetes and their phenomic and genomic characterization uncovers novel biology.</title>
        <authorList>
            <person name="Wiegand S."/>
            <person name="Jogler M."/>
            <person name="Boedeker C."/>
            <person name="Pinto D."/>
            <person name="Vollmers J."/>
            <person name="Rivas-Marin E."/>
            <person name="Kohn T."/>
            <person name="Peeters S.H."/>
            <person name="Heuer A."/>
            <person name="Rast P."/>
            <person name="Oberbeckmann S."/>
            <person name="Bunk B."/>
            <person name="Jeske O."/>
            <person name="Meyerdierks A."/>
            <person name="Storesund J.E."/>
            <person name="Kallscheuer N."/>
            <person name="Luecker S."/>
            <person name="Lage O.M."/>
            <person name="Pohl T."/>
            <person name="Merkel B.J."/>
            <person name="Hornburger P."/>
            <person name="Mueller R.-W."/>
            <person name="Bruemmer F."/>
            <person name="Labrenz M."/>
            <person name="Spormann A.M."/>
            <person name="Op den Camp H."/>
            <person name="Overmann J."/>
            <person name="Amann R."/>
            <person name="Jetten M.S.M."/>
            <person name="Mascher T."/>
            <person name="Medema M.H."/>
            <person name="Devos D.P."/>
            <person name="Kaster A.-K."/>
            <person name="Ovreas L."/>
            <person name="Rohde M."/>
            <person name="Galperin M.Y."/>
            <person name="Jogler C."/>
        </authorList>
    </citation>
    <scope>NUCLEOTIDE SEQUENCE [LARGE SCALE GENOMIC DNA]</scope>
    <source>
        <strain evidence="1 2">ETA_A8</strain>
    </source>
</reference>
<accession>A0A517YM76</accession>
<proteinExistence type="predicted"/>
<name>A0A517YM76_9BACT</name>
<gene>
    <name evidence="1" type="ORF">ETAA8_64820</name>
</gene>
<dbReference type="Proteomes" id="UP000315017">
    <property type="component" value="Chromosome"/>
</dbReference>